<evidence type="ECO:0000313" key="2">
    <source>
        <dbReference type="EMBL" id="KAK0949074.1"/>
    </source>
</evidence>
<feature type="compositionally biased region" description="Polar residues" evidence="1">
    <location>
        <begin position="49"/>
        <end position="62"/>
    </location>
</feature>
<feature type="compositionally biased region" description="Basic residues" evidence="1">
    <location>
        <begin position="11"/>
        <end position="23"/>
    </location>
</feature>
<dbReference type="EMBL" id="JAUJLE010001409">
    <property type="protein sequence ID" value="KAK0949074.1"/>
    <property type="molecule type" value="Genomic_DNA"/>
</dbReference>
<proteinExistence type="predicted"/>
<evidence type="ECO:0000256" key="1">
    <source>
        <dbReference type="SAM" id="MobiDB-lite"/>
    </source>
</evidence>
<name>A0AAN6GZX9_9PEZI</name>
<sequence length="98" mass="10451">MASTSSDLPHYRSHGHARKRLKISRNGTATFPAPANTDMGSSAAIMPPTTDNTNGKSPTAAQAHTHGGACHHETALKSLHTDVDAIRQLCQCQICQNF</sequence>
<comment type="caution">
    <text evidence="2">The sequence shown here is derived from an EMBL/GenBank/DDBJ whole genome shotgun (WGS) entry which is preliminary data.</text>
</comment>
<keyword evidence="3" id="KW-1185">Reference proteome</keyword>
<feature type="non-terminal residue" evidence="2">
    <location>
        <position position="98"/>
    </location>
</feature>
<dbReference type="Proteomes" id="UP001175353">
    <property type="component" value="Unassembled WGS sequence"/>
</dbReference>
<gene>
    <name evidence="2" type="primary">PSH1_3</name>
    <name evidence="2" type="ORF">LTR91_026747</name>
</gene>
<accession>A0AAN6GZX9</accession>
<dbReference type="AlphaFoldDB" id="A0AAN6GZX9"/>
<feature type="region of interest" description="Disordered" evidence="1">
    <location>
        <begin position="1"/>
        <end position="68"/>
    </location>
</feature>
<protein>
    <submittedName>
        <fullName evidence="2">E3 ubiquitin ligase</fullName>
    </submittedName>
</protein>
<evidence type="ECO:0000313" key="3">
    <source>
        <dbReference type="Proteomes" id="UP001175353"/>
    </source>
</evidence>
<organism evidence="2 3">
    <name type="scientific">Friedmanniomyces endolithicus</name>
    <dbReference type="NCBI Taxonomy" id="329885"/>
    <lineage>
        <taxon>Eukaryota</taxon>
        <taxon>Fungi</taxon>
        <taxon>Dikarya</taxon>
        <taxon>Ascomycota</taxon>
        <taxon>Pezizomycotina</taxon>
        <taxon>Dothideomycetes</taxon>
        <taxon>Dothideomycetidae</taxon>
        <taxon>Mycosphaerellales</taxon>
        <taxon>Teratosphaeriaceae</taxon>
        <taxon>Friedmanniomyces</taxon>
    </lineage>
</organism>
<reference evidence="2" key="1">
    <citation type="submission" date="2023-06" db="EMBL/GenBank/DDBJ databases">
        <title>Black Yeasts Isolated from many extreme environments.</title>
        <authorList>
            <person name="Coleine C."/>
            <person name="Stajich J.E."/>
            <person name="Selbmann L."/>
        </authorList>
    </citation>
    <scope>NUCLEOTIDE SEQUENCE</scope>
    <source>
        <strain evidence="2">CCFEE 5200</strain>
    </source>
</reference>